<keyword evidence="8" id="KW-1185">Reference proteome</keyword>
<dbReference type="Pfam" id="PF08031">
    <property type="entry name" value="BBE"/>
    <property type="match status" value="1"/>
</dbReference>
<dbReference type="Gene3D" id="3.30.43.10">
    <property type="entry name" value="Uridine Diphospho-n-acetylenolpyruvylglucosamine Reductase, domain 2"/>
    <property type="match status" value="1"/>
</dbReference>
<dbReference type="AlphaFoldDB" id="A0A1B7P398"/>
<dbReference type="Gene3D" id="3.40.462.20">
    <property type="match status" value="1"/>
</dbReference>
<accession>A0A1B7P398</accession>
<dbReference type="EMBL" id="LGUA01000168">
    <property type="protein sequence ID" value="OAX83500.1"/>
    <property type="molecule type" value="Genomic_DNA"/>
</dbReference>
<dbReference type="InterPro" id="IPR016169">
    <property type="entry name" value="FAD-bd_PCMH_sub2"/>
</dbReference>
<gene>
    <name evidence="7" type="ORF">ACJ72_02134</name>
</gene>
<feature type="signal peptide" evidence="5">
    <location>
        <begin position="1"/>
        <end position="20"/>
    </location>
</feature>
<keyword evidence="3" id="KW-0274">FAD</keyword>
<comment type="caution">
    <text evidence="7">The sequence shown here is derived from an EMBL/GenBank/DDBJ whole genome shotgun (WGS) entry which is preliminary data.</text>
</comment>
<dbReference type="STRING" id="1658172.A0A1B7P398"/>
<evidence type="ECO:0000256" key="1">
    <source>
        <dbReference type="ARBA" id="ARBA00005466"/>
    </source>
</evidence>
<dbReference type="InterPro" id="IPR012951">
    <property type="entry name" value="BBE"/>
</dbReference>
<evidence type="ECO:0000256" key="4">
    <source>
        <dbReference type="ARBA" id="ARBA00023002"/>
    </source>
</evidence>
<dbReference type="PROSITE" id="PS51387">
    <property type="entry name" value="FAD_PCMH"/>
    <property type="match status" value="1"/>
</dbReference>
<dbReference type="InterPro" id="IPR006094">
    <property type="entry name" value="Oxid_FAD_bind_N"/>
</dbReference>
<dbReference type="InterPro" id="IPR016166">
    <property type="entry name" value="FAD-bd_PCMH"/>
</dbReference>
<dbReference type="OrthoDB" id="2151789at2759"/>
<dbReference type="GO" id="GO:0071949">
    <property type="term" value="F:FAD binding"/>
    <property type="evidence" value="ECO:0007669"/>
    <property type="project" value="InterPro"/>
</dbReference>
<reference evidence="7 8" key="1">
    <citation type="submission" date="2015-07" db="EMBL/GenBank/DDBJ databases">
        <title>Emmonsia species relationships and genome sequence.</title>
        <authorList>
            <person name="Cuomo C.A."/>
            <person name="Schwartz I.S."/>
            <person name="Kenyon C."/>
            <person name="de Hoog G.S."/>
            <person name="Govender N.P."/>
            <person name="Botha A."/>
            <person name="Moreno L."/>
            <person name="de Vries M."/>
            <person name="Munoz J.F."/>
            <person name="Stielow J.B."/>
        </authorList>
    </citation>
    <scope>NUCLEOTIDE SEQUENCE [LARGE SCALE GENOMIC DNA]</scope>
    <source>
        <strain evidence="7 8">CBS 136260</strain>
    </source>
</reference>
<dbReference type="PANTHER" id="PTHR42973">
    <property type="entry name" value="BINDING OXIDOREDUCTASE, PUTATIVE (AFU_ORTHOLOGUE AFUA_1G17690)-RELATED"/>
    <property type="match status" value="1"/>
</dbReference>
<dbReference type="Proteomes" id="UP000091918">
    <property type="component" value="Unassembled WGS sequence"/>
</dbReference>
<evidence type="ECO:0000259" key="6">
    <source>
        <dbReference type="PROSITE" id="PS51387"/>
    </source>
</evidence>
<feature type="domain" description="FAD-binding PCMH-type" evidence="6">
    <location>
        <begin position="65"/>
        <end position="236"/>
    </location>
</feature>
<evidence type="ECO:0000256" key="3">
    <source>
        <dbReference type="ARBA" id="ARBA00022827"/>
    </source>
</evidence>
<evidence type="ECO:0000256" key="5">
    <source>
        <dbReference type="SAM" id="SignalP"/>
    </source>
</evidence>
<keyword evidence="4" id="KW-0560">Oxidoreductase</keyword>
<dbReference type="InterPro" id="IPR016167">
    <property type="entry name" value="FAD-bd_PCMH_sub1"/>
</dbReference>
<evidence type="ECO:0000256" key="2">
    <source>
        <dbReference type="ARBA" id="ARBA00022630"/>
    </source>
</evidence>
<keyword evidence="2" id="KW-0285">Flavoprotein</keyword>
<dbReference type="InterPro" id="IPR050416">
    <property type="entry name" value="FAD-linked_Oxidoreductase"/>
</dbReference>
<name>A0A1B7P398_9EURO</name>
<sequence>MAGLITRLGLLFALAELCLASGFADSIFCPKDVCSRIGKRYPGRVFRPGSETYKYENENYYSTTTFSTPLCVFVPRDTYEVAGAVEILAASDTKFAVRGGGHMPVPGYGNTDGGVLIVFTGMKKLQLSRDKSVISVGPGNRWNDVYQYLEPHGLVALGGRVGVVGVPGLLLGGGISFYSNQHGFASDNVVEYEVILSSGEIVAATATENSDLFWALKGGGNSFGIVTRFDLVTFHSPKICGGVLVHDSDPHSRDQFLNAVAHFAQDGSNDAKAAIIPTLALIPSQSIALPISFIFYDGEECDQPALSDFTAIPSRNNTYRQTTLAKFAVEQDAFITRGKRQSFQVVSSLATAEAIEIIHNIFVNSVKDKLSDIPELSISIAFQPVTKRFIEEGARKGGNPQGLDVSKAPYFWIIQDIAWADAKYDQRIAEYRNSTMAKMEDALAVAGQNADFRYMNDADKGQQVFQNYGGNNLAKLKQIRAKYDPTMLFTESLTGGWKVENA</sequence>
<proteinExistence type="inferred from homology"/>
<dbReference type="GO" id="GO:0016491">
    <property type="term" value="F:oxidoreductase activity"/>
    <property type="evidence" value="ECO:0007669"/>
    <property type="project" value="UniProtKB-KW"/>
</dbReference>
<dbReference type="SUPFAM" id="SSF56176">
    <property type="entry name" value="FAD-binding/transporter-associated domain-like"/>
    <property type="match status" value="1"/>
</dbReference>
<dbReference type="PANTHER" id="PTHR42973:SF13">
    <property type="entry name" value="FAD-BINDING PCMH-TYPE DOMAIN-CONTAINING PROTEIN"/>
    <property type="match status" value="1"/>
</dbReference>
<dbReference type="Gene3D" id="3.30.465.10">
    <property type="match status" value="1"/>
</dbReference>
<evidence type="ECO:0000313" key="8">
    <source>
        <dbReference type="Proteomes" id="UP000091918"/>
    </source>
</evidence>
<dbReference type="Pfam" id="PF01565">
    <property type="entry name" value="FAD_binding_4"/>
    <property type="match status" value="1"/>
</dbReference>
<keyword evidence="5" id="KW-0732">Signal</keyword>
<protein>
    <recommendedName>
        <fullName evidence="6">FAD-binding PCMH-type domain-containing protein</fullName>
    </recommendedName>
</protein>
<dbReference type="InterPro" id="IPR036318">
    <property type="entry name" value="FAD-bd_PCMH-like_sf"/>
</dbReference>
<evidence type="ECO:0000313" key="7">
    <source>
        <dbReference type="EMBL" id="OAX83500.1"/>
    </source>
</evidence>
<organism evidence="7 8">
    <name type="scientific">Emergomyces africanus</name>
    <dbReference type="NCBI Taxonomy" id="1955775"/>
    <lineage>
        <taxon>Eukaryota</taxon>
        <taxon>Fungi</taxon>
        <taxon>Dikarya</taxon>
        <taxon>Ascomycota</taxon>
        <taxon>Pezizomycotina</taxon>
        <taxon>Eurotiomycetes</taxon>
        <taxon>Eurotiomycetidae</taxon>
        <taxon>Onygenales</taxon>
        <taxon>Ajellomycetaceae</taxon>
        <taxon>Emergomyces</taxon>
    </lineage>
</organism>
<feature type="chain" id="PRO_5008598370" description="FAD-binding PCMH-type domain-containing protein" evidence="5">
    <location>
        <begin position="21"/>
        <end position="502"/>
    </location>
</feature>
<comment type="similarity">
    <text evidence="1">Belongs to the oxygen-dependent FAD-linked oxidoreductase family.</text>
</comment>